<dbReference type="HAMAP" id="MF_01963">
    <property type="entry name" value="MTAP"/>
    <property type="match status" value="1"/>
</dbReference>
<dbReference type="InterPro" id="IPR000845">
    <property type="entry name" value="Nucleoside_phosphorylase_d"/>
</dbReference>
<dbReference type="AlphaFoldDB" id="A0AAF0D0X6"/>
<dbReference type="SUPFAM" id="SSF53167">
    <property type="entry name" value="Purine and uridine phosphorylases"/>
    <property type="match status" value="1"/>
</dbReference>
<comment type="subunit">
    <text evidence="3">Homohexamer. Dimer of a homotrimer.</text>
</comment>
<feature type="binding site" evidence="3">
    <location>
        <position position="203"/>
    </location>
    <ligand>
        <name>phosphate</name>
        <dbReference type="ChEBI" id="CHEBI:43474"/>
    </ligand>
</feature>
<reference evidence="5" key="2">
    <citation type="journal article" date="2022" name="Nat. Microbiol.">
        <title>A closed Candidatus Odinarchaeum chromosome exposes Asgard archaeal viruses.</title>
        <authorList>
            <person name="Tamarit D."/>
            <person name="Caceres E.F."/>
            <person name="Krupovic M."/>
            <person name="Nijland R."/>
            <person name="Eme L."/>
            <person name="Robinson N.P."/>
            <person name="Ettema T.J.G."/>
        </authorList>
    </citation>
    <scope>NUCLEOTIDE SEQUENCE</scope>
    <source>
        <strain evidence="5">LCB_4</strain>
    </source>
</reference>
<comment type="pathway">
    <text evidence="3">Purine metabolism; purine nucleoside salvage.</text>
</comment>
<sequence>MPDYEGLTIGVIGGSGFYHLLDAAELKTIETPFGSTPPLSIGYIKSTKVVFLPRHAKPGGDKITHALPPHMINYKANVYALYKLNVTRIIATHSCGSIRKEIKPGSLVIPDQFIDMTKRRGSTFFNGELNSKISLKESTGVVHIDVSKPFCSELSEIIYEVGVKLGAKPINRGVYVCTEGPRFETPAEIKFFEKIGGDIVGMTLIPELVLARELGICYSSISLVSNYAAGVTDRKITFNEVVEEFEKNRDKLFKILREAVTKIPEKRSCECKNM</sequence>
<evidence type="ECO:0000256" key="1">
    <source>
        <dbReference type="ARBA" id="ARBA00022676"/>
    </source>
</evidence>
<evidence type="ECO:0000313" key="5">
    <source>
        <dbReference type="EMBL" id="WEU39690.1"/>
    </source>
</evidence>
<dbReference type="EMBL" id="CP091871">
    <property type="protein sequence ID" value="WEU39690.1"/>
    <property type="molecule type" value="Genomic_DNA"/>
</dbReference>
<feature type="binding site" evidence="3">
    <location>
        <begin position="54"/>
        <end position="55"/>
    </location>
    <ligand>
        <name>phosphate</name>
        <dbReference type="ChEBI" id="CHEBI:43474"/>
    </ligand>
</feature>
<proteinExistence type="inferred from homology"/>
<evidence type="ECO:0000256" key="2">
    <source>
        <dbReference type="ARBA" id="ARBA00022679"/>
    </source>
</evidence>
<feature type="binding site" evidence="3">
    <location>
        <position position="202"/>
    </location>
    <ligand>
        <name>substrate</name>
    </ligand>
</feature>
<dbReference type="Pfam" id="PF01048">
    <property type="entry name" value="PNP_UDP_1"/>
    <property type="match status" value="1"/>
</dbReference>
<feature type="site" description="Important for substrate specificity" evidence="3">
    <location>
        <position position="238"/>
    </location>
</feature>
<keyword evidence="1 3" id="KW-0328">Glycosyltransferase</keyword>
<feature type="binding site" evidence="3">
    <location>
        <position position="15"/>
    </location>
    <ligand>
        <name>phosphate</name>
        <dbReference type="ChEBI" id="CHEBI:43474"/>
    </ligand>
</feature>
<dbReference type="CDD" id="cd09010">
    <property type="entry name" value="MTAP_SsMTAPII_like_MTIP"/>
    <property type="match status" value="1"/>
</dbReference>
<reference evidence="5" key="1">
    <citation type="journal article" date="2017" name="Nature">
        <title>Asgard archaea illuminate the origin of eukaryotic cellular complexity.</title>
        <authorList>
            <person name="Zaremba-Niedzwiedzka K."/>
            <person name="Caceres E.F."/>
            <person name="Saw J.H."/>
            <person name="Backstrom D."/>
            <person name="Juzokaite L."/>
            <person name="Vancaester E."/>
            <person name="Seitz K.W."/>
            <person name="Anantharaman K."/>
            <person name="Starnawski P."/>
            <person name="Kjeldsen K.U."/>
            <person name="Scott M.B."/>
            <person name="Nunoura T."/>
            <person name="Banfield J.F."/>
            <person name="Schramm A."/>
            <person name="Baker B.J."/>
            <person name="Spang A."/>
            <person name="Ettema T.J.G."/>
        </authorList>
    </citation>
    <scope>NUCLEOTIDE SEQUENCE</scope>
    <source>
        <strain evidence="5">LCB_4</strain>
    </source>
</reference>
<dbReference type="KEGG" id="oyw:OdinLCB4_004180"/>
<keyword evidence="2 3" id="KW-0808">Transferase</keyword>
<dbReference type="Proteomes" id="UP000186851">
    <property type="component" value="Chromosome"/>
</dbReference>
<comment type="function">
    <text evidence="3">Purine nucleoside phosphorylase which is highly specific for 6-oxopurine nucleosides. Cleaves guanosine or inosine to respective bases and sugar-1-phosphate molecules. Involved in purine salvage.</text>
</comment>
<feature type="binding site" evidence="3">
    <location>
        <begin position="226"/>
        <end position="228"/>
    </location>
    <ligand>
        <name>substrate</name>
    </ligand>
</feature>
<evidence type="ECO:0000259" key="4">
    <source>
        <dbReference type="Pfam" id="PF01048"/>
    </source>
</evidence>
<organism evidence="5 6">
    <name type="scientific">Odinarchaeota yellowstonii (strain LCB_4)</name>
    <dbReference type="NCBI Taxonomy" id="1841599"/>
    <lineage>
        <taxon>Archaea</taxon>
        <taxon>Promethearchaeati</taxon>
        <taxon>Candidatus Odinarchaeota</taxon>
        <taxon>Candidatus Odinarchaeia</taxon>
        <taxon>Candidatus Odinarchaeales</taxon>
        <taxon>Candidatus Odinarchaeaceae</taxon>
        <taxon>Candidatus Odinarchaeum</taxon>
    </lineage>
</organism>
<evidence type="ECO:0000256" key="3">
    <source>
        <dbReference type="HAMAP-Rule" id="MF_01963"/>
    </source>
</evidence>
<dbReference type="GO" id="GO:0019509">
    <property type="term" value="P:L-methionine salvage from methylthioadenosine"/>
    <property type="evidence" value="ECO:0007669"/>
    <property type="project" value="TreeGrafter"/>
</dbReference>
<dbReference type="GO" id="GO:0005829">
    <property type="term" value="C:cytosol"/>
    <property type="evidence" value="ECO:0007669"/>
    <property type="project" value="TreeGrafter"/>
</dbReference>
<comment type="caution">
    <text evidence="3">Lacks conserved residue(s) required for the propagation of feature annotation.</text>
</comment>
<dbReference type="PANTHER" id="PTHR42679:SF2">
    <property type="entry name" value="S-METHYL-5'-THIOADENOSINE PHOSPHORYLASE"/>
    <property type="match status" value="1"/>
</dbReference>
<comment type="miscellaneous">
    <text evidence="3">Although this enzyme belongs to the family of MTA phosphorylases based on sequence homology, it has been shown that conserved amino acid substitutions in the substrate binding pocket convert the substrate specificity of this enzyme from 6-aminopurines to 6-oxopurines.</text>
</comment>
<dbReference type="GO" id="GO:0017061">
    <property type="term" value="F:S-methyl-5-thioadenosine phosphorylase activity"/>
    <property type="evidence" value="ECO:0007669"/>
    <property type="project" value="InterPro"/>
</dbReference>
<dbReference type="InterPro" id="IPR035994">
    <property type="entry name" value="Nucleoside_phosphorylase_sf"/>
</dbReference>
<dbReference type="NCBIfam" id="TIGR01694">
    <property type="entry name" value="MTAP"/>
    <property type="match status" value="1"/>
</dbReference>
<comment type="similarity">
    <text evidence="3">Belongs to the PNP/MTAP phosphorylase family. MTAP subfamily.</text>
</comment>
<gene>
    <name evidence="5" type="primary">mtnP</name>
    <name evidence="5" type="ORF">OdinLCB4_004180</name>
</gene>
<comment type="catalytic activity">
    <reaction evidence="3">
        <text>a purine D-ribonucleoside + phosphate = a purine nucleobase + alpha-D-ribose 1-phosphate</text>
        <dbReference type="Rhea" id="RHEA:19805"/>
        <dbReference type="ChEBI" id="CHEBI:26386"/>
        <dbReference type="ChEBI" id="CHEBI:43474"/>
        <dbReference type="ChEBI" id="CHEBI:57720"/>
        <dbReference type="ChEBI" id="CHEBI:142355"/>
        <dbReference type="EC" id="2.4.2.1"/>
    </reaction>
</comment>
<dbReference type="PANTHER" id="PTHR42679">
    <property type="entry name" value="S-METHYL-5'-THIOADENOSINE PHOSPHORYLASE"/>
    <property type="match status" value="1"/>
</dbReference>
<feature type="domain" description="Nucleoside phosphorylase" evidence="4">
    <location>
        <begin position="8"/>
        <end position="260"/>
    </location>
</feature>
<protein>
    <recommendedName>
        <fullName evidence="3">Probable 6-oxopurine nucleoside phosphorylase</fullName>
        <ecNumber evidence="3">2.4.2.1</ecNumber>
    </recommendedName>
    <alternativeName>
        <fullName evidence="3">Purine nucleoside phosphorylase</fullName>
        <shortName evidence="3">PNP</shortName>
    </alternativeName>
</protein>
<dbReference type="EC" id="2.4.2.1" evidence="3"/>
<dbReference type="InterPro" id="IPR010044">
    <property type="entry name" value="MTAP"/>
</dbReference>
<dbReference type="Gene3D" id="3.40.50.1580">
    <property type="entry name" value="Nucleoside phosphorylase domain"/>
    <property type="match status" value="1"/>
</dbReference>
<dbReference type="GO" id="GO:0006166">
    <property type="term" value="P:purine ribonucleoside salvage"/>
    <property type="evidence" value="ECO:0007669"/>
    <property type="project" value="UniProtKB-UniRule"/>
</dbReference>
<evidence type="ECO:0000313" key="6">
    <source>
        <dbReference type="Proteomes" id="UP000186851"/>
    </source>
</evidence>
<feature type="site" description="Important for substrate specificity" evidence="3">
    <location>
        <position position="184"/>
    </location>
</feature>
<accession>A0AAF0D0X6</accession>
<keyword evidence="3" id="KW-0660">Purine salvage</keyword>
<name>A0AAF0D0X6_ODILC</name>